<dbReference type="CTD" id="20213887"/>
<dbReference type="Pfam" id="PF00400">
    <property type="entry name" value="WD40"/>
    <property type="match status" value="3"/>
</dbReference>
<dbReference type="EnsemblMetazoa" id="HelroT66271">
    <property type="protein sequence ID" value="HelroP66271"/>
    <property type="gene ID" value="HelroG66271"/>
</dbReference>
<dbReference type="RefSeq" id="XP_009020037.1">
    <property type="nucleotide sequence ID" value="XM_009021789.1"/>
</dbReference>
<dbReference type="SMART" id="SM00320">
    <property type="entry name" value="WD40"/>
    <property type="match status" value="5"/>
</dbReference>
<dbReference type="InParanoid" id="T1FYI9"/>
<dbReference type="InterPro" id="IPR001680">
    <property type="entry name" value="WD40_rpt"/>
</dbReference>
<protein>
    <recommendedName>
        <fullName evidence="4">Anaphase-promoting complex subunit 4 WD40 domain-containing protein</fullName>
    </recommendedName>
</protein>
<dbReference type="KEGG" id="hro:HELRODRAFT_66271"/>
<evidence type="ECO:0008006" key="4">
    <source>
        <dbReference type="Google" id="ProtNLM"/>
    </source>
</evidence>
<reference evidence="2" key="3">
    <citation type="submission" date="2015-06" db="UniProtKB">
        <authorList>
            <consortium name="EnsemblMetazoa"/>
        </authorList>
    </citation>
    <scope>IDENTIFICATION</scope>
</reference>
<dbReference type="EMBL" id="AMQM01000970">
    <property type="status" value="NOT_ANNOTATED_CDS"/>
    <property type="molecule type" value="Genomic_DNA"/>
</dbReference>
<dbReference type="PANTHER" id="PTHR44566:SF1">
    <property type="entry name" value="WD REPEAT-CONTAINING PROTEIN 25"/>
    <property type="match status" value="1"/>
</dbReference>
<evidence type="ECO:0000313" key="2">
    <source>
        <dbReference type="EnsemblMetazoa" id="HelroP66271"/>
    </source>
</evidence>
<dbReference type="OMA" id="WDYETTA"/>
<organism evidence="2 3">
    <name type="scientific">Helobdella robusta</name>
    <name type="common">Californian leech</name>
    <dbReference type="NCBI Taxonomy" id="6412"/>
    <lineage>
        <taxon>Eukaryota</taxon>
        <taxon>Metazoa</taxon>
        <taxon>Spiralia</taxon>
        <taxon>Lophotrochozoa</taxon>
        <taxon>Annelida</taxon>
        <taxon>Clitellata</taxon>
        <taxon>Hirudinea</taxon>
        <taxon>Rhynchobdellida</taxon>
        <taxon>Glossiphoniidae</taxon>
        <taxon>Helobdella</taxon>
    </lineage>
</organism>
<dbReference type="Gene3D" id="2.130.10.10">
    <property type="entry name" value="YVTN repeat-like/Quinoprotein amine dehydrogenase"/>
    <property type="match status" value="1"/>
</dbReference>
<dbReference type="SUPFAM" id="SSF50978">
    <property type="entry name" value="WD40 repeat-like"/>
    <property type="match status" value="1"/>
</dbReference>
<dbReference type="PANTHER" id="PTHR44566">
    <property type="entry name" value="TRANSDUCIN/WD40 REPEAT-LIKE SUPERFAMILY PROTEIN"/>
    <property type="match status" value="1"/>
</dbReference>
<dbReference type="AlphaFoldDB" id="T1FYI9"/>
<dbReference type="OrthoDB" id="256303at2759"/>
<accession>T1FYI9</accession>
<dbReference type="STRING" id="6412.T1FYI9"/>
<dbReference type="EMBL" id="KB096742">
    <property type="protein sequence ID" value="ESO02629.1"/>
    <property type="molecule type" value="Genomic_DNA"/>
</dbReference>
<proteinExistence type="predicted"/>
<sequence length="360" mass="40569">MSVNNCSQPEITSSSQQIIPQPQIKYIGNNIIKTNLKKKRNNHVPKKLHLHSQNHEKPVNRIKWCCDEFSNLILSASLDSTVKISDIFQKRCVYTIKSHVAGVRDAAWTSCGRKVGSCGYDKMLILTDLEAGKDVYSYLHSEFLTSIQFQPGNDNVMVLGSNNSLLSFDRRLPVKPVKIFKYKDLLDQVLDICFLNEEEFVSSCSFVCRESADRCLMVWDLSTASVISNQIFHEKYTCPRICKHPCRNEFVAQTNGNYVAQFQSEPPYRMNKHKQFNGHKVLGYNVGCDINPNGGTLISGSTDGRVVFYNYASTKLLTSLTTAATTENDDDNIVLDVAWHPVLNGICASSTWNGGLYVWN</sequence>
<reference evidence="3" key="1">
    <citation type="submission" date="2012-12" db="EMBL/GenBank/DDBJ databases">
        <authorList>
            <person name="Hellsten U."/>
            <person name="Grimwood J."/>
            <person name="Chapman J.A."/>
            <person name="Shapiro H."/>
            <person name="Aerts A."/>
            <person name="Otillar R.P."/>
            <person name="Terry A.Y."/>
            <person name="Boore J.L."/>
            <person name="Simakov O."/>
            <person name="Marletaz F."/>
            <person name="Cho S.-J."/>
            <person name="Edsinger-Gonzales E."/>
            <person name="Havlak P."/>
            <person name="Kuo D.-H."/>
            <person name="Larsson T."/>
            <person name="Lv J."/>
            <person name="Arendt D."/>
            <person name="Savage R."/>
            <person name="Osoegawa K."/>
            <person name="de Jong P."/>
            <person name="Lindberg D.R."/>
            <person name="Seaver E.C."/>
            <person name="Weisblat D.A."/>
            <person name="Putnam N.H."/>
            <person name="Grigoriev I.V."/>
            <person name="Rokhsar D.S."/>
        </authorList>
    </citation>
    <scope>NUCLEOTIDE SEQUENCE</scope>
</reference>
<name>T1FYI9_HELRO</name>
<dbReference type="GeneID" id="20213887"/>
<evidence type="ECO:0000313" key="1">
    <source>
        <dbReference type="EMBL" id="ESO02629.1"/>
    </source>
</evidence>
<keyword evidence="3" id="KW-1185">Reference proteome</keyword>
<dbReference type="InterPro" id="IPR053053">
    <property type="entry name" value="WD_repeat_protein"/>
</dbReference>
<dbReference type="InterPro" id="IPR015943">
    <property type="entry name" value="WD40/YVTN_repeat-like_dom_sf"/>
</dbReference>
<evidence type="ECO:0000313" key="3">
    <source>
        <dbReference type="Proteomes" id="UP000015101"/>
    </source>
</evidence>
<dbReference type="Proteomes" id="UP000015101">
    <property type="component" value="Unassembled WGS sequence"/>
</dbReference>
<reference evidence="1 3" key="2">
    <citation type="journal article" date="2013" name="Nature">
        <title>Insights into bilaterian evolution from three spiralian genomes.</title>
        <authorList>
            <person name="Simakov O."/>
            <person name="Marletaz F."/>
            <person name="Cho S.J."/>
            <person name="Edsinger-Gonzales E."/>
            <person name="Havlak P."/>
            <person name="Hellsten U."/>
            <person name="Kuo D.H."/>
            <person name="Larsson T."/>
            <person name="Lv J."/>
            <person name="Arendt D."/>
            <person name="Savage R."/>
            <person name="Osoegawa K."/>
            <person name="de Jong P."/>
            <person name="Grimwood J."/>
            <person name="Chapman J.A."/>
            <person name="Shapiro H."/>
            <person name="Aerts A."/>
            <person name="Otillar R.P."/>
            <person name="Terry A.Y."/>
            <person name="Boore J.L."/>
            <person name="Grigoriev I.V."/>
            <person name="Lindberg D.R."/>
            <person name="Seaver E.C."/>
            <person name="Weisblat D.A."/>
            <person name="Putnam N.H."/>
            <person name="Rokhsar D.S."/>
        </authorList>
    </citation>
    <scope>NUCLEOTIDE SEQUENCE</scope>
</reference>
<gene>
    <name evidence="2" type="primary">20213887</name>
    <name evidence="1" type="ORF">HELRODRAFT_66271</name>
</gene>
<dbReference type="HOGENOM" id="CLU_022571_1_0_1"/>
<dbReference type="InterPro" id="IPR036322">
    <property type="entry name" value="WD40_repeat_dom_sf"/>
</dbReference>
<dbReference type="eggNOG" id="KOG0282">
    <property type="taxonomic scope" value="Eukaryota"/>
</dbReference>